<keyword evidence="8" id="KW-1015">Disulfide bond</keyword>
<dbReference type="InterPro" id="IPR050671">
    <property type="entry name" value="CD300_family_receptors"/>
</dbReference>
<dbReference type="Bgee" id="ENSCHIG00000013863">
    <property type="expression patterns" value="Expressed in spleen and 8 other cell types or tissues"/>
</dbReference>
<feature type="chain" id="PRO_5044086943" description="Ig-like domain-containing protein" evidence="13">
    <location>
        <begin position="23"/>
        <end position="203"/>
    </location>
</feature>
<evidence type="ECO:0000256" key="6">
    <source>
        <dbReference type="ARBA" id="ARBA00022989"/>
    </source>
</evidence>
<dbReference type="RefSeq" id="XP_017919360.1">
    <property type="nucleotide sequence ID" value="XM_018063871.1"/>
</dbReference>
<dbReference type="STRING" id="9925.ENSCHIP00000011854"/>
<evidence type="ECO:0000256" key="13">
    <source>
        <dbReference type="SAM" id="SignalP"/>
    </source>
</evidence>
<reference evidence="15" key="3">
    <citation type="submission" date="2025-09" db="UniProtKB">
        <authorList>
            <consortium name="Ensembl"/>
        </authorList>
    </citation>
    <scope>IDENTIFICATION</scope>
</reference>
<dbReference type="Ensembl" id="ENSCHIT00000019644.1">
    <property type="protein sequence ID" value="ENSCHIP00000011854.1"/>
    <property type="gene ID" value="ENSCHIG00000013863.1"/>
</dbReference>
<evidence type="ECO:0000256" key="9">
    <source>
        <dbReference type="ARBA" id="ARBA00023170"/>
    </source>
</evidence>
<dbReference type="InterPro" id="IPR003599">
    <property type="entry name" value="Ig_sub"/>
</dbReference>
<dbReference type="Proteomes" id="UP000291000">
    <property type="component" value="Chromosome 19"/>
</dbReference>
<dbReference type="PROSITE" id="PS50835">
    <property type="entry name" value="IG_LIKE"/>
    <property type="match status" value="1"/>
</dbReference>
<keyword evidence="9" id="KW-0675">Receptor</keyword>
<organism evidence="15 16">
    <name type="scientific">Capra hircus</name>
    <name type="common">Goat</name>
    <dbReference type="NCBI Taxonomy" id="9925"/>
    <lineage>
        <taxon>Eukaryota</taxon>
        <taxon>Metazoa</taxon>
        <taxon>Chordata</taxon>
        <taxon>Craniata</taxon>
        <taxon>Vertebrata</taxon>
        <taxon>Euteleostomi</taxon>
        <taxon>Mammalia</taxon>
        <taxon>Eutheria</taxon>
        <taxon>Laurasiatheria</taxon>
        <taxon>Artiodactyla</taxon>
        <taxon>Ruminantia</taxon>
        <taxon>Pecora</taxon>
        <taxon>Bovidae</taxon>
        <taxon>Caprinae</taxon>
        <taxon>Capra</taxon>
    </lineage>
</organism>
<keyword evidence="7 12" id="KW-0472">Membrane</keyword>
<keyword evidence="4 13" id="KW-0732">Signal</keyword>
<keyword evidence="10" id="KW-0393">Immunoglobulin domain</keyword>
<dbReference type="GeneTree" id="ENSGT00940000154332"/>
<dbReference type="InterPro" id="IPR013783">
    <property type="entry name" value="Ig-like_fold"/>
</dbReference>
<dbReference type="OMA" id="MWQISAL"/>
<dbReference type="OrthoDB" id="8920197at2759"/>
<feature type="signal peptide" evidence="13">
    <location>
        <begin position="1"/>
        <end position="22"/>
    </location>
</feature>
<feature type="transmembrane region" description="Helical" evidence="12">
    <location>
        <begin position="165"/>
        <end position="188"/>
    </location>
</feature>
<evidence type="ECO:0000256" key="8">
    <source>
        <dbReference type="ARBA" id="ARBA00023157"/>
    </source>
</evidence>
<dbReference type="PANTHER" id="PTHR11860:SF101">
    <property type="entry name" value="CMRF35-LIKE MOLECULE 1"/>
    <property type="match status" value="1"/>
</dbReference>
<dbReference type="PANTHER" id="PTHR11860">
    <property type="entry name" value="POLYMERIC-IMMUNOGLOBULIN RECEPTOR"/>
    <property type="match status" value="1"/>
</dbReference>
<evidence type="ECO:0000313" key="16">
    <source>
        <dbReference type="Proteomes" id="UP000291000"/>
    </source>
</evidence>
<dbReference type="InterPro" id="IPR013106">
    <property type="entry name" value="Ig_V-set"/>
</dbReference>
<gene>
    <name evidence="15" type="primary">LOC102188629</name>
</gene>
<keyword evidence="2" id="KW-1003">Cell membrane</keyword>
<comment type="subcellular location">
    <subcellularLocation>
        <location evidence="1">Cell membrane</location>
        <topology evidence="1">Single-pass type I membrane protein</topology>
    </subcellularLocation>
</comment>
<evidence type="ECO:0000313" key="15">
    <source>
        <dbReference type="Ensembl" id="ENSCHIP00000011854.1"/>
    </source>
</evidence>
<proteinExistence type="inferred from homology"/>
<dbReference type="Pfam" id="PF07686">
    <property type="entry name" value="V-set"/>
    <property type="match status" value="1"/>
</dbReference>
<evidence type="ECO:0000256" key="7">
    <source>
        <dbReference type="ARBA" id="ARBA00023136"/>
    </source>
</evidence>
<comment type="similarity">
    <text evidence="11">Belongs to the CD300 family.</text>
</comment>
<reference evidence="15 16" key="1">
    <citation type="submission" date="2016-04" db="EMBL/GenBank/DDBJ databases">
        <title>Polished mammalian reference genomes with single-molecule sequencing and chromosome conformation capture applied to the Capra hircus genome.</title>
        <authorList>
            <person name="Bickhart D.M."/>
            <person name="Koren S."/>
            <person name="Rosen B."/>
            <person name="Hastie A."/>
            <person name="Liachko I."/>
            <person name="Sullivan S.T."/>
            <person name="Burton J."/>
            <person name="Sayre B.L."/>
            <person name="Huson H.J."/>
            <person name="Lee J."/>
            <person name="Lam E."/>
            <person name="Kelley C.M."/>
            <person name="Hutchison J.L."/>
            <person name="Zhou Y."/>
            <person name="Sun J."/>
            <person name="Crisa A."/>
            <person name="Schwartz J.C."/>
            <person name="Hammond J.A."/>
            <person name="Schroeder S.G."/>
            <person name="Liu G.E."/>
            <person name="Dunham M."/>
            <person name="Shendure J."/>
            <person name="Sonstegard T.S."/>
            <person name="Phillippy A.M."/>
            <person name="Van Tassell C.P."/>
            <person name="Smith T.P."/>
        </authorList>
    </citation>
    <scope>NUCLEOTIDE SEQUENCE [LARGE SCALE GENOMIC DNA]</scope>
</reference>
<keyword evidence="5" id="KW-0391">Immunity</keyword>
<evidence type="ECO:0000256" key="2">
    <source>
        <dbReference type="ARBA" id="ARBA00022475"/>
    </source>
</evidence>
<dbReference type="SUPFAM" id="SSF48726">
    <property type="entry name" value="Immunoglobulin"/>
    <property type="match status" value="1"/>
</dbReference>
<evidence type="ECO:0000256" key="1">
    <source>
        <dbReference type="ARBA" id="ARBA00004251"/>
    </source>
</evidence>
<reference evidence="15" key="2">
    <citation type="submission" date="2025-08" db="UniProtKB">
        <authorList>
            <consortium name="Ensembl"/>
        </authorList>
    </citation>
    <scope>IDENTIFICATION</scope>
</reference>
<evidence type="ECO:0000259" key="14">
    <source>
        <dbReference type="PROSITE" id="PS50835"/>
    </source>
</evidence>
<evidence type="ECO:0000256" key="11">
    <source>
        <dbReference type="ARBA" id="ARBA00043958"/>
    </source>
</evidence>
<evidence type="ECO:0000256" key="10">
    <source>
        <dbReference type="ARBA" id="ARBA00023319"/>
    </source>
</evidence>
<evidence type="ECO:0000256" key="3">
    <source>
        <dbReference type="ARBA" id="ARBA00022692"/>
    </source>
</evidence>
<dbReference type="GO" id="GO:0002376">
    <property type="term" value="P:immune system process"/>
    <property type="evidence" value="ECO:0007669"/>
    <property type="project" value="UniProtKB-KW"/>
</dbReference>
<dbReference type="GO" id="GO:0004888">
    <property type="term" value="F:transmembrane signaling receptor activity"/>
    <property type="evidence" value="ECO:0007669"/>
    <property type="project" value="TreeGrafter"/>
</dbReference>
<name>A0A452EIC1_CAPHI</name>
<dbReference type="KEGG" id="chx:102188629"/>
<evidence type="ECO:0000256" key="5">
    <source>
        <dbReference type="ARBA" id="ARBA00022859"/>
    </source>
</evidence>
<dbReference type="InterPro" id="IPR007110">
    <property type="entry name" value="Ig-like_dom"/>
</dbReference>
<accession>A0A452EIC1</accession>
<dbReference type="GeneID" id="102188629"/>
<dbReference type="AlphaFoldDB" id="A0A452EIC1"/>
<dbReference type="InterPro" id="IPR036179">
    <property type="entry name" value="Ig-like_dom_sf"/>
</dbReference>
<feature type="domain" description="Ig-like" evidence="14">
    <location>
        <begin position="18"/>
        <end position="126"/>
    </location>
</feature>
<dbReference type="EMBL" id="LWLT01000022">
    <property type="status" value="NOT_ANNOTATED_CDS"/>
    <property type="molecule type" value="Genomic_DNA"/>
</dbReference>
<dbReference type="CDD" id="cd05716">
    <property type="entry name" value="IgV_pIgR_like"/>
    <property type="match status" value="1"/>
</dbReference>
<keyword evidence="3 12" id="KW-0812">Transmembrane</keyword>
<dbReference type="Gene3D" id="2.60.40.10">
    <property type="entry name" value="Immunoglobulins"/>
    <property type="match status" value="1"/>
</dbReference>
<evidence type="ECO:0000256" key="4">
    <source>
        <dbReference type="ARBA" id="ARBA00022729"/>
    </source>
</evidence>
<keyword evidence="16" id="KW-1185">Reference proteome</keyword>
<evidence type="ECO:0000256" key="12">
    <source>
        <dbReference type="SAM" id="Phobius"/>
    </source>
</evidence>
<sequence>MGGRTTCLLLALFLLIIPGSSAVSGPRTVRGVEQGSLTVRCRYDPGYEPYVKWWCRGADLSSCRFVVKTNLGSEKEVKQGRVSIKDNWKDRSFTVTMEKLRLDDSDTYRCGIERVGVDLWDDVDVTIDPAPTVSISTRATSNANMFTASVPPEENQGQLPLLGSVHFLLLVFLKVPLLLSMLGAIVWVNRPLRSSRGKPQENQ</sequence>
<dbReference type="SMART" id="SM00409">
    <property type="entry name" value="IG"/>
    <property type="match status" value="1"/>
</dbReference>
<protein>
    <recommendedName>
        <fullName evidence="14">Ig-like domain-containing protein</fullName>
    </recommendedName>
</protein>
<dbReference type="GO" id="GO:0005886">
    <property type="term" value="C:plasma membrane"/>
    <property type="evidence" value="ECO:0007669"/>
    <property type="project" value="UniProtKB-SubCell"/>
</dbReference>
<keyword evidence="6 12" id="KW-1133">Transmembrane helix</keyword>
<dbReference type="FunFam" id="2.60.40.10:FF:000370">
    <property type="entry name" value="CMRF35-like molecule 1"/>
    <property type="match status" value="1"/>
</dbReference>